<feature type="transmembrane region" description="Helical" evidence="6">
    <location>
        <begin position="147"/>
        <end position="165"/>
    </location>
</feature>
<dbReference type="GO" id="GO:0004252">
    <property type="term" value="F:serine-type endopeptidase activity"/>
    <property type="evidence" value="ECO:0007669"/>
    <property type="project" value="UniProtKB-UniRule"/>
</dbReference>
<dbReference type="NCBIfam" id="TIGR02228">
    <property type="entry name" value="sigpep_I_arch"/>
    <property type="match status" value="1"/>
</dbReference>
<dbReference type="SUPFAM" id="SSF51306">
    <property type="entry name" value="LexA/Signal peptidase"/>
    <property type="match status" value="1"/>
</dbReference>
<dbReference type="InterPro" id="IPR036415">
    <property type="entry name" value="Lamin_tail_dom_sf"/>
</dbReference>
<dbReference type="InterPro" id="IPR036286">
    <property type="entry name" value="LexA/Signal_pep-like_sf"/>
</dbReference>
<organism evidence="8 9">
    <name type="scientific">Candidatus Shapirobacteria bacterium CG08_land_8_20_14_0_20_39_18</name>
    <dbReference type="NCBI Taxonomy" id="1974883"/>
    <lineage>
        <taxon>Bacteria</taxon>
        <taxon>Candidatus Shapironibacteriota</taxon>
    </lineage>
</organism>
<dbReference type="PANTHER" id="PTHR10806:SF6">
    <property type="entry name" value="SIGNAL PEPTIDASE COMPLEX CATALYTIC SUBUNIT SEC11"/>
    <property type="match status" value="1"/>
</dbReference>
<evidence type="ECO:0000259" key="7">
    <source>
        <dbReference type="PROSITE" id="PS51841"/>
    </source>
</evidence>
<evidence type="ECO:0000256" key="1">
    <source>
        <dbReference type="ARBA" id="ARBA00004370"/>
    </source>
</evidence>
<protein>
    <recommendedName>
        <fullName evidence="5">Signal peptidase I</fullName>
        <ecNumber evidence="5">3.4.21.89</ecNumber>
    </recommendedName>
</protein>
<dbReference type="AlphaFoldDB" id="A0A2M6XE30"/>
<feature type="transmembrane region" description="Helical" evidence="6">
    <location>
        <begin position="12"/>
        <end position="33"/>
    </location>
</feature>
<evidence type="ECO:0000313" key="8">
    <source>
        <dbReference type="EMBL" id="PIU03889.1"/>
    </source>
</evidence>
<dbReference type="InterPro" id="IPR019533">
    <property type="entry name" value="Peptidase_S26"/>
</dbReference>
<evidence type="ECO:0000313" key="9">
    <source>
        <dbReference type="Proteomes" id="UP000228996"/>
    </source>
</evidence>
<gene>
    <name evidence="8" type="ORF">COT44_01230</name>
</gene>
<name>A0A2M6XE30_9BACT</name>
<feature type="domain" description="LTD" evidence="7">
    <location>
        <begin position="232"/>
        <end position="360"/>
    </location>
</feature>
<keyword evidence="3 6" id="KW-1133">Transmembrane helix</keyword>
<dbReference type="Proteomes" id="UP000228996">
    <property type="component" value="Unassembled WGS sequence"/>
</dbReference>
<dbReference type="EC" id="3.4.21.89" evidence="5"/>
<dbReference type="InterPro" id="IPR001733">
    <property type="entry name" value="Peptidase_S26B"/>
</dbReference>
<dbReference type="EMBL" id="PEYO01000005">
    <property type="protein sequence ID" value="PIU03889.1"/>
    <property type="molecule type" value="Genomic_DNA"/>
</dbReference>
<dbReference type="GO" id="GO:0009003">
    <property type="term" value="F:signal peptidase activity"/>
    <property type="evidence" value="ECO:0007669"/>
    <property type="project" value="UniProtKB-EC"/>
</dbReference>
<keyword evidence="2 6" id="KW-0812">Transmembrane</keyword>
<evidence type="ECO:0000256" key="4">
    <source>
        <dbReference type="ARBA" id="ARBA00023136"/>
    </source>
</evidence>
<evidence type="ECO:0000256" key="2">
    <source>
        <dbReference type="ARBA" id="ARBA00022692"/>
    </source>
</evidence>
<dbReference type="PROSITE" id="PS51841">
    <property type="entry name" value="LTD"/>
    <property type="match status" value="1"/>
</dbReference>
<evidence type="ECO:0000256" key="5">
    <source>
        <dbReference type="NCBIfam" id="TIGR02228"/>
    </source>
</evidence>
<comment type="caution">
    <text evidence="8">The sequence shown here is derived from an EMBL/GenBank/DDBJ whole genome shotgun (WGS) entry which is preliminary data.</text>
</comment>
<dbReference type="Gene3D" id="2.60.40.1260">
    <property type="entry name" value="Lamin Tail domain"/>
    <property type="match status" value="1"/>
</dbReference>
<dbReference type="GO" id="GO:0006465">
    <property type="term" value="P:signal peptide processing"/>
    <property type="evidence" value="ECO:0007669"/>
    <property type="project" value="UniProtKB-UniRule"/>
</dbReference>
<evidence type="ECO:0000256" key="3">
    <source>
        <dbReference type="ARBA" id="ARBA00022989"/>
    </source>
</evidence>
<comment type="subcellular location">
    <subcellularLocation>
        <location evidence="1">Membrane</location>
    </subcellularLocation>
</comment>
<dbReference type="Pfam" id="PF00932">
    <property type="entry name" value="LTD"/>
    <property type="match status" value="1"/>
</dbReference>
<evidence type="ECO:0000256" key="6">
    <source>
        <dbReference type="SAM" id="Phobius"/>
    </source>
</evidence>
<proteinExistence type="predicted"/>
<sequence length="497" mass="54100">MKKALLKKLLLFGKIFFGLILVLVIVVSVFPLLPPFKNYYHSRTVLTGSMEPKIPKGSVVINQWADQKNLEVGDVITYQHPADKKIVYITHRIVKIDKTGLLWRFETKGDANPASDFGLVTQAGTEGKVILTIPFIGYLIEFFKTPIGFILLIALPLLIFIVRQTRDVLEMWKKRETPPTLVVETKPKRRKSAKRKTRKTLAVMLVALAFLAARVSFVTYASFTSGQATITGVTLSTAASFGSDPQSGDVVINEILPDPVGADDAAKPNGEWIELYNRSDSVVDVTGWYLYDAIDSHALPIKGGRTNTGGTQIQAHGFLVVYRAGDSNFSLNQDAGGDTVRLYNGSISTGNLIDSHTYIGPVPEGKSIARIPDGTGPWVDPIPTPGEPNRLESDVIPVSPSAQLTLSADQKHISFVVDHVGNFKSLSYQLSYDTSTVPQGVFGKADIIGDSYSSGDILLGTCSTGGTCVFHQGVKNFNLEVNLIDSLNQTITIKTSL</sequence>
<feature type="transmembrane region" description="Helical" evidence="6">
    <location>
        <begin position="200"/>
        <end position="223"/>
    </location>
</feature>
<dbReference type="SUPFAM" id="SSF74853">
    <property type="entry name" value="Lamin A/C globular tail domain"/>
    <property type="match status" value="1"/>
</dbReference>
<accession>A0A2M6XE30</accession>
<keyword evidence="4 6" id="KW-0472">Membrane</keyword>
<dbReference type="GO" id="GO:0016020">
    <property type="term" value="C:membrane"/>
    <property type="evidence" value="ECO:0007669"/>
    <property type="project" value="UniProtKB-SubCell"/>
</dbReference>
<reference evidence="9" key="1">
    <citation type="submission" date="2017-09" db="EMBL/GenBank/DDBJ databases">
        <title>Depth-based differentiation of microbial function through sediment-hosted aquifers and enrichment of novel symbionts in the deep terrestrial subsurface.</title>
        <authorList>
            <person name="Probst A.J."/>
            <person name="Ladd B."/>
            <person name="Jarett J.K."/>
            <person name="Geller-Mcgrath D.E."/>
            <person name="Sieber C.M.K."/>
            <person name="Emerson J.B."/>
            <person name="Anantharaman K."/>
            <person name="Thomas B.C."/>
            <person name="Malmstrom R."/>
            <person name="Stieglmeier M."/>
            <person name="Klingl A."/>
            <person name="Woyke T."/>
            <person name="Ryan C.M."/>
            <person name="Banfield J.F."/>
        </authorList>
    </citation>
    <scope>NUCLEOTIDE SEQUENCE [LARGE SCALE GENOMIC DNA]</scope>
</reference>
<dbReference type="CDD" id="cd06530">
    <property type="entry name" value="S26_SPase_I"/>
    <property type="match status" value="1"/>
</dbReference>
<dbReference type="InterPro" id="IPR001322">
    <property type="entry name" value="Lamin_tail_dom"/>
</dbReference>
<dbReference type="PANTHER" id="PTHR10806">
    <property type="entry name" value="SIGNAL PEPTIDASE COMPLEX CATALYTIC SUBUNIT SEC11"/>
    <property type="match status" value="1"/>
</dbReference>